<comment type="caution">
    <text evidence="1">The sequence shown here is derived from an EMBL/GenBank/DDBJ whole genome shotgun (WGS) entry which is preliminary data.</text>
</comment>
<accession>A0AAV6LJX5</accession>
<gene>
    <name evidence="1" type="ORF">RHGRI_001026</name>
</gene>
<reference evidence="1" key="1">
    <citation type="submission" date="2020-08" db="EMBL/GenBank/DDBJ databases">
        <title>Plant Genome Project.</title>
        <authorList>
            <person name="Zhang R.-G."/>
        </authorList>
    </citation>
    <scope>NUCLEOTIDE SEQUENCE</scope>
    <source>
        <strain evidence="1">WSP0</strain>
        <tissue evidence="1">Leaf</tissue>
    </source>
</reference>
<organism evidence="1 2">
    <name type="scientific">Rhododendron griersonianum</name>
    <dbReference type="NCBI Taxonomy" id="479676"/>
    <lineage>
        <taxon>Eukaryota</taxon>
        <taxon>Viridiplantae</taxon>
        <taxon>Streptophyta</taxon>
        <taxon>Embryophyta</taxon>
        <taxon>Tracheophyta</taxon>
        <taxon>Spermatophyta</taxon>
        <taxon>Magnoliopsida</taxon>
        <taxon>eudicotyledons</taxon>
        <taxon>Gunneridae</taxon>
        <taxon>Pentapetalae</taxon>
        <taxon>asterids</taxon>
        <taxon>Ericales</taxon>
        <taxon>Ericaceae</taxon>
        <taxon>Ericoideae</taxon>
        <taxon>Rhodoreae</taxon>
        <taxon>Rhododendron</taxon>
    </lineage>
</organism>
<keyword evidence="2" id="KW-1185">Reference proteome</keyword>
<name>A0AAV6LJX5_9ERIC</name>
<proteinExistence type="predicted"/>
<dbReference type="AlphaFoldDB" id="A0AAV6LJX5"/>
<dbReference type="EMBL" id="JACTNZ010000001">
    <property type="protein sequence ID" value="KAG5565010.1"/>
    <property type="molecule type" value="Genomic_DNA"/>
</dbReference>
<evidence type="ECO:0000313" key="2">
    <source>
        <dbReference type="Proteomes" id="UP000823749"/>
    </source>
</evidence>
<protein>
    <submittedName>
        <fullName evidence="1">Uncharacterized protein</fullName>
    </submittedName>
</protein>
<sequence>MQFVKMGYISSSSLFVCVGTHGFSPHSPIAKRMLFSPSRENSPLLALCDLEFRKAFLILIHWEEEAGGAVNDIVMLKDLTMWDFVTKVWDAVGKDFINKEDPKQSTCKVAESSFSLVSMASSKLHSQSLFFLVVILLRGTQKTACWDVAKSLIQRKKYHWTDERNFDRHDPMYGSLMGRLMILPFVWVLQSGAVVSILIDQQYRIGTLEVFLMVEGYCHLLVERNEDHPYSTRGVSFIIPL</sequence>
<dbReference type="Proteomes" id="UP000823749">
    <property type="component" value="Chromosome 1"/>
</dbReference>
<evidence type="ECO:0000313" key="1">
    <source>
        <dbReference type="EMBL" id="KAG5565010.1"/>
    </source>
</evidence>